<comment type="caution">
    <text evidence="1">The sequence shown here is derived from an EMBL/GenBank/DDBJ whole genome shotgun (WGS) entry which is preliminary data.</text>
</comment>
<proteinExistence type="predicted"/>
<evidence type="ECO:0000313" key="1">
    <source>
        <dbReference type="EMBL" id="MEM5400562.1"/>
    </source>
</evidence>
<evidence type="ECO:0000313" key="2">
    <source>
        <dbReference type="Proteomes" id="UP001392318"/>
    </source>
</evidence>
<keyword evidence="1" id="KW-0808">Transferase</keyword>
<reference evidence="1" key="1">
    <citation type="submission" date="2024-01" db="EMBL/GenBank/DDBJ databases">
        <title>The diversity of rhizobia nodulating Mimosa spp. in eleven states of Brazil covering several biomes is determined by host plant, location, and edaphic factors.</title>
        <authorList>
            <person name="Rouws L."/>
            <person name="Barauna A."/>
            <person name="Beukes C."/>
            <person name="De Faria S.M."/>
            <person name="Gross E."/>
            <person name="Dos Reis Junior F.B."/>
            <person name="Simon M."/>
            <person name="Maluk M."/>
            <person name="Odee D.W."/>
            <person name="Kenicer G."/>
            <person name="Young J.P.W."/>
            <person name="Reis V.M."/>
            <person name="Zilli J."/>
            <person name="James E.K."/>
        </authorList>
    </citation>
    <scope>NUCLEOTIDE SEQUENCE</scope>
    <source>
        <strain evidence="1">JPY452</strain>
    </source>
</reference>
<organism evidence="1 2">
    <name type="scientific">Paraburkholderia unamae</name>
    <dbReference type="NCBI Taxonomy" id="219649"/>
    <lineage>
        <taxon>Bacteria</taxon>
        <taxon>Pseudomonadati</taxon>
        <taxon>Pseudomonadota</taxon>
        <taxon>Betaproteobacteria</taxon>
        <taxon>Burkholderiales</taxon>
        <taxon>Burkholderiaceae</taxon>
        <taxon>Paraburkholderia</taxon>
    </lineage>
</organism>
<keyword evidence="2" id="KW-1185">Reference proteome</keyword>
<accession>A0ACC6RFX2</accession>
<protein>
    <submittedName>
        <fullName evidence="1">Glycosyltransferase</fullName>
        <ecNumber evidence="1">2.4.-.-</ecNumber>
    </submittedName>
</protein>
<name>A0ACC6RFX2_9BURK</name>
<sequence>MRLTTVIPAYKSKYLPDLLIGLANQTVKPDRVIFSDDSPDRAFATGLANISASSPIARLNIEVIDGPRRGATANWRHLMNVWSGSTPLVHFLMDDDIIYPEFYERHLALHSGNVVNCSVSRRWTGLESGQPISLLPRPPEVANHSDRAFAIGPDFLFNSTIPVCNNWLGELSNCVMNVEAAQVLDKSTLAEISFEGLGDIGLFVSASLQKPIGYINEALGVFRMNPSQNTQNNNSPDLKRAHVAWVALALAGRRAGKLTQVQVSQSILRIHPVITHRFADLPDMQGYFDTIPGLVAGSPGAENDFLRWWHAYITVQ</sequence>
<dbReference type="EMBL" id="JAYMRU010000006">
    <property type="protein sequence ID" value="MEM5400562.1"/>
    <property type="molecule type" value="Genomic_DNA"/>
</dbReference>
<gene>
    <name evidence="1" type="ORF">VSR83_10760</name>
</gene>
<dbReference type="Proteomes" id="UP001392318">
    <property type="component" value="Unassembled WGS sequence"/>
</dbReference>
<keyword evidence="1" id="KW-0328">Glycosyltransferase</keyword>
<dbReference type="EC" id="2.4.-.-" evidence="1"/>